<dbReference type="EMBL" id="QRDZ01000014">
    <property type="protein sequence ID" value="RED75662.1"/>
    <property type="molecule type" value="Genomic_DNA"/>
</dbReference>
<evidence type="ECO:0000256" key="1">
    <source>
        <dbReference type="SAM" id="SignalP"/>
    </source>
</evidence>
<proteinExistence type="predicted"/>
<organism evidence="2 3">
    <name type="scientific">Cohnella phaseoli</name>
    <dbReference type="NCBI Taxonomy" id="456490"/>
    <lineage>
        <taxon>Bacteria</taxon>
        <taxon>Bacillati</taxon>
        <taxon>Bacillota</taxon>
        <taxon>Bacilli</taxon>
        <taxon>Bacillales</taxon>
        <taxon>Paenibacillaceae</taxon>
        <taxon>Cohnella</taxon>
    </lineage>
</organism>
<protein>
    <submittedName>
        <fullName evidence="2">Uncharacterized protein</fullName>
    </submittedName>
</protein>
<name>A0A3D9JNN0_9BACL</name>
<keyword evidence="3" id="KW-1185">Reference proteome</keyword>
<feature type="signal peptide" evidence="1">
    <location>
        <begin position="1"/>
        <end position="24"/>
    </location>
</feature>
<gene>
    <name evidence="2" type="ORF">DFP98_11417</name>
</gene>
<evidence type="ECO:0000313" key="3">
    <source>
        <dbReference type="Proteomes" id="UP000256977"/>
    </source>
</evidence>
<keyword evidence="1" id="KW-0732">Signal</keyword>
<evidence type="ECO:0000313" key="2">
    <source>
        <dbReference type="EMBL" id="RED75662.1"/>
    </source>
</evidence>
<reference evidence="2 3" key="1">
    <citation type="submission" date="2018-07" db="EMBL/GenBank/DDBJ databases">
        <title>Genomic Encyclopedia of Type Strains, Phase III (KMG-III): the genomes of soil and plant-associated and newly described type strains.</title>
        <authorList>
            <person name="Whitman W."/>
        </authorList>
    </citation>
    <scope>NUCLEOTIDE SEQUENCE [LARGE SCALE GENOMIC DNA]</scope>
    <source>
        <strain evidence="2 3">CECT 7287</strain>
    </source>
</reference>
<dbReference type="AlphaFoldDB" id="A0A3D9JNN0"/>
<accession>A0A3D9JNN0</accession>
<comment type="caution">
    <text evidence="2">The sequence shown here is derived from an EMBL/GenBank/DDBJ whole genome shotgun (WGS) entry which is preliminary data.</text>
</comment>
<feature type="chain" id="PRO_5038493373" evidence="1">
    <location>
        <begin position="25"/>
        <end position="161"/>
    </location>
</feature>
<dbReference type="Proteomes" id="UP000256977">
    <property type="component" value="Unassembled WGS sequence"/>
</dbReference>
<dbReference type="PROSITE" id="PS51257">
    <property type="entry name" value="PROKAR_LIPOPROTEIN"/>
    <property type="match status" value="1"/>
</dbReference>
<sequence>MKNGKKLSAALFAVLLLAMMIATGCSKAEKAIKEAEQGTTTITKEDGEEIKLSSKTDVPDMFPSDVPIPDEIQVTASISGSDSVTVTIETEMPYEDVVKLYSDYAQQAGYSEVHKLEADQTINHSFQKGTERFVYTLQLDLEDNKTITGALVYSNKPEAEE</sequence>
<dbReference type="RefSeq" id="WP_116061982.1">
    <property type="nucleotide sequence ID" value="NZ_QRDZ01000014.1"/>
</dbReference>
<dbReference type="OrthoDB" id="2603354at2"/>